<dbReference type="RefSeq" id="WP_183308260.1">
    <property type="nucleotide sequence ID" value="NZ_JACIEP010000013.1"/>
</dbReference>
<dbReference type="Proteomes" id="UP000555103">
    <property type="component" value="Unassembled WGS sequence"/>
</dbReference>
<feature type="transmembrane region" description="Helical" evidence="1">
    <location>
        <begin position="89"/>
        <end position="111"/>
    </location>
</feature>
<gene>
    <name evidence="2" type="ORF">GGR21_003343</name>
</gene>
<feature type="transmembrane region" description="Helical" evidence="1">
    <location>
        <begin position="7"/>
        <end position="30"/>
    </location>
</feature>
<keyword evidence="1" id="KW-0472">Membrane</keyword>
<evidence type="ECO:0000313" key="2">
    <source>
        <dbReference type="EMBL" id="MBB4037426.1"/>
    </source>
</evidence>
<dbReference type="EMBL" id="JACIEP010000013">
    <property type="protein sequence ID" value="MBB4037426.1"/>
    <property type="molecule type" value="Genomic_DNA"/>
</dbReference>
<keyword evidence="1" id="KW-1133">Transmembrane helix</keyword>
<reference evidence="2 3" key="1">
    <citation type="submission" date="2020-08" db="EMBL/GenBank/DDBJ databases">
        <title>Genomic Encyclopedia of Type Strains, Phase IV (KMG-IV): sequencing the most valuable type-strain genomes for metagenomic binning, comparative biology and taxonomic classification.</title>
        <authorList>
            <person name="Goeker M."/>
        </authorList>
    </citation>
    <scope>NUCLEOTIDE SEQUENCE [LARGE SCALE GENOMIC DNA]</scope>
    <source>
        <strain evidence="2 3">DSM 104969</strain>
    </source>
</reference>
<accession>A0A840CPT8</accession>
<protein>
    <submittedName>
        <fullName evidence="2">Putative membrane protein</fullName>
    </submittedName>
</protein>
<comment type="caution">
    <text evidence="2">The sequence shown here is derived from an EMBL/GenBank/DDBJ whole genome shotgun (WGS) entry which is preliminary data.</text>
</comment>
<sequence length="183" mass="21435">MQNFKVYFFYFAIIGWILSLIVHIISVYGIDLMDRFPYVWLLHIAVFIAWLPAILYLVKDPEIKEMQKNKATPFNPMTFLKIIFKNTPVWLMIVAGIGFIYTIINFAWFFYSISGVPGIINGEYVLHNHGSIIKTLTEQEYSSYQAFELRSFSGHWIAFFGFASAILYPYDRKNDYDGSVYEQ</sequence>
<proteinExistence type="predicted"/>
<feature type="transmembrane region" description="Helical" evidence="1">
    <location>
        <begin position="152"/>
        <end position="170"/>
    </location>
</feature>
<feature type="transmembrane region" description="Helical" evidence="1">
    <location>
        <begin position="36"/>
        <end position="58"/>
    </location>
</feature>
<name>A0A840CPT8_9BACT</name>
<evidence type="ECO:0000256" key="1">
    <source>
        <dbReference type="SAM" id="Phobius"/>
    </source>
</evidence>
<organism evidence="2 3">
    <name type="scientific">Dysgonomonas hofstadii</name>
    <dbReference type="NCBI Taxonomy" id="637886"/>
    <lineage>
        <taxon>Bacteria</taxon>
        <taxon>Pseudomonadati</taxon>
        <taxon>Bacteroidota</taxon>
        <taxon>Bacteroidia</taxon>
        <taxon>Bacteroidales</taxon>
        <taxon>Dysgonomonadaceae</taxon>
        <taxon>Dysgonomonas</taxon>
    </lineage>
</organism>
<evidence type="ECO:0000313" key="3">
    <source>
        <dbReference type="Proteomes" id="UP000555103"/>
    </source>
</evidence>
<keyword evidence="1" id="KW-0812">Transmembrane</keyword>
<keyword evidence="3" id="KW-1185">Reference proteome</keyword>
<dbReference type="AlphaFoldDB" id="A0A840CPT8"/>